<gene>
    <name evidence="10" type="ORF">SPHA_64742</name>
</gene>
<evidence type="ECO:0000313" key="10">
    <source>
        <dbReference type="EMBL" id="CAE1313664.1"/>
    </source>
</evidence>
<accession>A0A812E316</accession>
<dbReference type="InterPro" id="IPR051756">
    <property type="entry name" value="Centrosomal_MT-associated"/>
</dbReference>
<dbReference type="Gene3D" id="1.20.58.90">
    <property type="match status" value="1"/>
</dbReference>
<dbReference type="PANTHER" id="PTHR19336">
    <property type="entry name" value="UNCHARACTERIZED DUF1167"/>
    <property type="match status" value="1"/>
</dbReference>
<keyword evidence="5 7" id="KW-0175">Coiled coil</keyword>
<comment type="subcellular location">
    <subcellularLocation>
        <location evidence="1">Cytoplasm</location>
        <location evidence="1">Cytoskeleton</location>
        <location evidence="1">Microtubule organizing center</location>
        <location evidence="1">Centrosome</location>
    </subcellularLocation>
</comment>
<dbReference type="GO" id="GO:0042802">
    <property type="term" value="F:identical protein binding"/>
    <property type="evidence" value="ECO:0007669"/>
    <property type="project" value="InterPro"/>
</dbReference>
<evidence type="ECO:0000256" key="6">
    <source>
        <dbReference type="ARBA" id="ARBA00023212"/>
    </source>
</evidence>
<feature type="coiled-coil region" evidence="7">
    <location>
        <begin position="131"/>
        <end position="172"/>
    </location>
</feature>
<dbReference type="GO" id="GO:0005874">
    <property type="term" value="C:microtubule"/>
    <property type="evidence" value="ECO:0007669"/>
    <property type="project" value="UniProtKB-KW"/>
</dbReference>
<feature type="coiled-coil region" evidence="7">
    <location>
        <begin position="207"/>
        <end position="241"/>
    </location>
</feature>
<dbReference type="Proteomes" id="UP000597762">
    <property type="component" value="Unassembled WGS sequence"/>
</dbReference>
<dbReference type="AlphaFoldDB" id="A0A812E316"/>
<dbReference type="PANTHER" id="PTHR19336:SF9">
    <property type="entry name" value="SPINDLE POLE BODY PROTEIN PPC89"/>
    <property type="match status" value="1"/>
</dbReference>
<sequence length="501" mass="56599">MSSDGGIAMSTTSGSLDSLFPMPENLADISIGSYLKYPTSKPFINDDYCCPSEEPILSFPQKNTQALLTALNNLQQKIRSLELERNQAEVHIKELASETDTYKHLLEQGKEQEAATENLVSRQTQEVTLRLNAAENRCLLLEKQLEYMKKMVNDASVNKDQLERQKEQQNANGYSMNPQTCGMLPKSVSLDKIAELERDHLKLTVTQKLAENRIKRLEQKLKEEQKQKAFLKEKAAKMETLMTTSKVLKDTLNRPCEMQRKRCTKKKKAVISKPGKCSDPSLHYRLNLADIPFVAGKSTSQSHSVSANVQNVFALMKAHNSALCCLPNKQHLESGSSTASSTISTSVCTDLHELLMQLQEEFGKLSWEHQQLTSQINECLDPKMKTDLERDLDAIVSRMETKGMQINKIHKYIYKTNDDKKQMKRKKSEKVNPVQASAALHEDGNQRTSKKAALYRAQSVPISKINKHGATSTDAAGRSLRILRDMRKLQATLRQDDLSWV</sequence>
<evidence type="ECO:0000256" key="4">
    <source>
        <dbReference type="ARBA" id="ARBA00022701"/>
    </source>
</evidence>
<protein>
    <submittedName>
        <fullName evidence="10">CEP57</fullName>
    </submittedName>
</protein>
<dbReference type="Pfam" id="PF14073">
    <property type="entry name" value="Cep57_CLD"/>
    <property type="match status" value="1"/>
</dbReference>
<keyword evidence="11" id="KW-1185">Reference proteome</keyword>
<evidence type="ECO:0000256" key="3">
    <source>
        <dbReference type="ARBA" id="ARBA00022490"/>
    </source>
</evidence>
<feature type="domain" description="Cep57 centrosome microtubule-binding" evidence="8">
    <location>
        <begin position="343"/>
        <end position="411"/>
    </location>
</feature>
<name>A0A812E316_ACAPH</name>
<keyword evidence="3" id="KW-0963">Cytoplasm</keyword>
<reference evidence="10" key="1">
    <citation type="submission" date="2021-01" db="EMBL/GenBank/DDBJ databases">
        <authorList>
            <person name="Li R."/>
            <person name="Bekaert M."/>
        </authorList>
    </citation>
    <scope>NUCLEOTIDE SEQUENCE</scope>
    <source>
        <strain evidence="10">Farmed</strain>
    </source>
</reference>
<evidence type="ECO:0000256" key="5">
    <source>
        <dbReference type="ARBA" id="ARBA00023054"/>
    </source>
</evidence>
<dbReference type="InterPro" id="IPR025913">
    <property type="entry name" value="Cep57_CLD"/>
</dbReference>
<dbReference type="OrthoDB" id="76453at2759"/>
<evidence type="ECO:0000259" key="8">
    <source>
        <dbReference type="Pfam" id="PF06657"/>
    </source>
</evidence>
<dbReference type="GO" id="GO:0008017">
    <property type="term" value="F:microtubule binding"/>
    <property type="evidence" value="ECO:0007669"/>
    <property type="project" value="InterPro"/>
</dbReference>
<dbReference type="GO" id="GO:0043015">
    <property type="term" value="F:gamma-tubulin binding"/>
    <property type="evidence" value="ECO:0007669"/>
    <property type="project" value="InterPro"/>
</dbReference>
<dbReference type="Pfam" id="PF06657">
    <property type="entry name" value="Cep57_MT_bd"/>
    <property type="match status" value="1"/>
</dbReference>
<evidence type="ECO:0000313" key="11">
    <source>
        <dbReference type="Proteomes" id="UP000597762"/>
    </source>
</evidence>
<keyword evidence="6" id="KW-0206">Cytoskeleton</keyword>
<organism evidence="10 11">
    <name type="scientific">Acanthosepion pharaonis</name>
    <name type="common">Pharaoh cuttlefish</name>
    <name type="synonym">Sepia pharaonis</name>
    <dbReference type="NCBI Taxonomy" id="158019"/>
    <lineage>
        <taxon>Eukaryota</taxon>
        <taxon>Metazoa</taxon>
        <taxon>Spiralia</taxon>
        <taxon>Lophotrochozoa</taxon>
        <taxon>Mollusca</taxon>
        <taxon>Cephalopoda</taxon>
        <taxon>Coleoidea</taxon>
        <taxon>Decapodiformes</taxon>
        <taxon>Sepiida</taxon>
        <taxon>Sepiina</taxon>
        <taxon>Sepiidae</taxon>
        <taxon>Acanthosepion</taxon>
    </lineage>
</organism>
<evidence type="ECO:0000259" key="9">
    <source>
        <dbReference type="Pfam" id="PF14073"/>
    </source>
</evidence>
<feature type="domain" description="Cep57 centrosome localisation" evidence="9">
    <location>
        <begin position="66"/>
        <end position="248"/>
    </location>
</feature>
<dbReference type="GO" id="GO:0005813">
    <property type="term" value="C:centrosome"/>
    <property type="evidence" value="ECO:0007669"/>
    <property type="project" value="UniProtKB-SubCell"/>
</dbReference>
<comment type="similarity">
    <text evidence="2">Belongs to the translokin family.</text>
</comment>
<proteinExistence type="inferred from homology"/>
<evidence type="ECO:0000256" key="1">
    <source>
        <dbReference type="ARBA" id="ARBA00004300"/>
    </source>
</evidence>
<dbReference type="EMBL" id="CAHIKZ030004665">
    <property type="protein sequence ID" value="CAE1313664.1"/>
    <property type="molecule type" value="Genomic_DNA"/>
</dbReference>
<comment type="caution">
    <text evidence="10">The sequence shown here is derived from an EMBL/GenBank/DDBJ whole genome shotgun (WGS) entry which is preliminary data.</text>
</comment>
<keyword evidence="4" id="KW-0493">Microtubule</keyword>
<feature type="coiled-coil region" evidence="7">
    <location>
        <begin position="64"/>
        <end position="98"/>
    </location>
</feature>
<dbReference type="InterPro" id="IPR024957">
    <property type="entry name" value="Cep57_MT-bd_dom"/>
</dbReference>
<evidence type="ECO:0000256" key="2">
    <source>
        <dbReference type="ARBA" id="ARBA00008179"/>
    </source>
</evidence>
<evidence type="ECO:0000256" key="7">
    <source>
        <dbReference type="SAM" id="Coils"/>
    </source>
</evidence>